<proteinExistence type="predicted"/>
<reference evidence="2 3" key="1">
    <citation type="submission" date="2017-12" db="EMBL/GenBank/DDBJ databases">
        <title>Sequencing, de novo assembly and annotation of complete genome of a new Thraustochytrid species, strain FCC1311.</title>
        <authorList>
            <person name="Sedici K."/>
            <person name="Godart F."/>
            <person name="Aiese Cigliano R."/>
            <person name="Sanseverino W."/>
            <person name="Barakat M."/>
            <person name="Ortet P."/>
            <person name="Marechal E."/>
            <person name="Cagnac O."/>
            <person name="Amato A."/>
        </authorList>
    </citation>
    <scope>NUCLEOTIDE SEQUENCE [LARGE SCALE GENOMIC DNA]</scope>
</reference>
<name>A0A2R5GJS7_9STRA</name>
<keyword evidence="1" id="KW-0812">Transmembrane</keyword>
<organism evidence="2 3">
    <name type="scientific">Hondaea fermentalgiana</name>
    <dbReference type="NCBI Taxonomy" id="2315210"/>
    <lineage>
        <taxon>Eukaryota</taxon>
        <taxon>Sar</taxon>
        <taxon>Stramenopiles</taxon>
        <taxon>Bigyra</taxon>
        <taxon>Labyrinthulomycetes</taxon>
        <taxon>Thraustochytrida</taxon>
        <taxon>Thraustochytriidae</taxon>
        <taxon>Hondaea</taxon>
    </lineage>
</organism>
<gene>
    <name evidence="2" type="ORF">FCC1311_062082</name>
</gene>
<keyword evidence="1" id="KW-0472">Membrane</keyword>
<feature type="transmembrane region" description="Helical" evidence="1">
    <location>
        <begin position="151"/>
        <end position="171"/>
    </location>
</feature>
<feature type="transmembrane region" description="Helical" evidence="1">
    <location>
        <begin position="122"/>
        <end position="139"/>
    </location>
</feature>
<comment type="caution">
    <text evidence="2">The sequence shown here is derived from an EMBL/GenBank/DDBJ whole genome shotgun (WGS) entry which is preliminary data.</text>
</comment>
<feature type="transmembrane region" description="Helical" evidence="1">
    <location>
        <begin position="60"/>
        <end position="77"/>
    </location>
</feature>
<evidence type="ECO:0000256" key="1">
    <source>
        <dbReference type="SAM" id="Phobius"/>
    </source>
</evidence>
<evidence type="ECO:0000313" key="3">
    <source>
        <dbReference type="Proteomes" id="UP000241890"/>
    </source>
</evidence>
<dbReference type="OrthoDB" id="10025580at2759"/>
<dbReference type="AlphaFoldDB" id="A0A2R5GJS7"/>
<keyword evidence="1" id="KW-1133">Transmembrane helix</keyword>
<evidence type="ECO:0000313" key="2">
    <source>
        <dbReference type="EMBL" id="GBG29988.1"/>
    </source>
</evidence>
<feature type="transmembrane region" description="Helical" evidence="1">
    <location>
        <begin position="89"/>
        <end position="110"/>
    </location>
</feature>
<dbReference type="InParanoid" id="A0A2R5GJS7"/>
<protein>
    <submittedName>
        <fullName evidence="2">Uncharacterized protein</fullName>
    </submittedName>
</protein>
<sequence>MGGEVAPTSGPDAQEAQDAWAWSENAVASARENGFAERVFEVRETLEPELAPPRKDFRDGLHVLFFVALLVGGMAFLREVKEDELSAQGFTSVLFVSAGITPAVIFGWSLLLGRGLQRSKDLVRVLVSGILIAAGVAIWTEDEGSLHEEFAMGLVSIGALFFLEKFFFIGADSETELLDTKRRLALALSSPGRGMAMSYFFNFVVPTVSCLAAEPNDPTPVDMEKRRGEFEQYELKSSVLNVLIPRVLDGTDLKGALSAATRSKAVRMGLPKAGPEGHRPMFLYFWDHDETSRSCDLMFDLPTIISSCWDRKRDLEERGEATLAGEGVHQAESFEPTVAGLSNLVSKSLSFLDDKSAIAPPPTVDIVREVRDFSNELFRLCASNPKTVGRVRIISLPSVPVIDDELKATIIQHVSSSAS</sequence>
<keyword evidence="3" id="KW-1185">Reference proteome</keyword>
<accession>A0A2R5GJS7</accession>
<dbReference type="Proteomes" id="UP000241890">
    <property type="component" value="Unassembled WGS sequence"/>
</dbReference>
<dbReference type="EMBL" id="BEYU01000068">
    <property type="protein sequence ID" value="GBG29988.1"/>
    <property type="molecule type" value="Genomic_DNA"/>
</dbReference>